<dbReference type="PANTHER" id="PTHR14217:SF1">
    <property type="entry name" value="INOSITOL-TETRAKISPHOSPHATE 1-KINASE"/>
    <property type="match status" value="1"/>
</dbReference>
<evidence type="ECO:0000256" key="17">
    <source>
        <dbReference type="ARBA" id="ARBA00033674"/>
    </source>
</evidence>
<dbReference type="Pfam" id="PF05770">
    <property type="entry name" value="Ins134_P3_kin"/>
    <property type="match status" value="1"/>
</dbReference>
<name>A0A6P7S677_9MOLL</name>
<evidence type="ECO:0000256" key="18">
    <source>
        <dbReference type="ARBA" id="ARBA00047728"/>
    </source>
</evidence>
<evidence type="ECO:0000256" key="12">
    <source>
        <dbReference type="ARBA" id="ARBA00023235"/>
    </source>
</evidence>
<keyword evidence="22" id="KW-1185">Reference proteome</keyword>
<evidence type="ECO:0000256" key="3">
    <source>
        <dbReference type="ARBA" id="ARBA00012017"/>
    </source>
</evidence>
<evidence type="ECO:0000256" key="14">
    <source>
        <dbReference type="ARBA" id="ARBA00033609"/>
    </source>
</evidence>
<comment type="catalytic activity">
    <reaction evidence="14">
        <text>1D-myo-inositol 1,3,4-trisphosphate + ATP = 1D-myo-inositol 1,3,4,5-tetrakisphosphate + ADP + H(+)</text>
        <dbReference type="Rhea" id="RHEA:13253"/>
        <dbReference type="ChEBI" id="CHEBI:15378"/>
        <dbReference type="ChEBI" id="CHEBI:30616"/>
        <dbReference type="ChEBI" id="CHEBI:57895"/>
        <dbReference type="ChEBI" id="CHEBI:58414"/>
        <dbReference type="ChEBI" id="CHEBI:456216"/>
        <dbReference type="EC" id="2.7.1.159"/>
    </reaction>
    <physiologicalReaction direction="left-to-right" evidence="14">
        <dbReference type="Rhea" id="RHEA:13254"/>
    </physiologicalReaction>
    <physiologicalReaction direction="right-to-left" evidence="14">
        <dbReference type="Rhea" id="RHEA:13255"/>
    </physiologicalReaction>
</comment>
<proteinExistence type="inferred from homology"/>
<evidence type="ECO:0000256" key="13">
    <source>
        <dbReference type="ARBA" id="ARBA00031742"/>
    </source>
</evidence>
<dbReference type="GO" id="GO:0047325">
    <property type="term" value="F:inositol-3,4,5,6-tetrakisphosphate 1-kinase activity"/>
    <property type="evidence" value="ECO:0007669"/>
    <property type="project" value="UniProtKB-EC"/>
</dbReference>
<sequence length="482" mass="54393">MPRIGYLLSDKKEKKFNLEKLAVRLREKDIELIKIDLNYSLEDQGPFDIIIHKITDVLSRADEGSEKDQLYANNFKNFIRNHPECTLVDPLENVCRLLNRYEQYLQVQKLELSSNGIEVFVPTFVELKSNVIEENKCKLKAANMEFPFVCKPQVAQGEILSHEMAIIFNEEGLKDVRPPCVAQSFITHNAVLYKVFVVGDEQFICERPSLKNLTAGDDKTIFFNTNDVSTPDATHFLNEMDEKELSSRHVKPNFTKLKDLGNQLRSHLKLGLFGIDVIIECGTNRYAIIDINIFPGYKGIDSFYDSFERYIIQLLKEKETDQNMERKRCQTVAEGCALSNVCKKPKIQEVAEEEFDSILCTSENDKVREKNQTKATAENGSNVDMYRETKGLSYLSGTNGSLCEQNGHCIENGNNNNNKAIFINSNNLNSLNSPLVSLNDDNNNINSSSSNSSNNNILCNTISGEGLNNLKGGNIPTVNGLT</sequence>
<dbReference type="InterPro" id="IPR008656">
    <property type="entry name" value="Inositol_tetrakis-P_1-kinase"/>
</dbReference>
<evidence type="ECO:0000256" key="4">
    <source>
        <dbReference type="ARBA" id="ARBA00012072"/>
    </source>
</evidence>
<evidence type="ECO:0000256" key="5">
    <source>
        <dbReference type="ARBA" id="ARBA00014968"/>
    </source>
</evidence>
<evidence type="ECO:0000256" key="6">
    <source>
        <dbReference type="ARBA" id="ARBA00022679"/>
    </source>
</evidence>
<keyword evidence="11" id="KW-0460">Magnesium</keyword>
<comment type="similarity">
    <text evidence="2">Belongs to the ITPK1 family.</text>
</comment>
<dbReference type="FunFam" id="3.30.470.20:FF:000047">
    <property type="entry name" value="Inositol-tetrakisphosphate 1-kinase 4"/>
    <property type="match status" value="1"/>
</dbReference>
<dbReference type="InterPro" id="IPR011761">
    <property type="entry name" value="ATP-grasp"/>
</dbReference>
<accession>A0A6P7S677</accession>
<comment type="catalytic activity">
    <reaction evidence="19">
        <text>1D-myo-inositol 1,3,4-trisphosphate + 1D-myo-inositol 1,3,4,5,6-pentakisphosphate = 1D-myo-inositol 3,4,5,6-tetrakisphosphate + 1D-myo-inositol 1,3,4,6-tetrakisphosphate</text>
        <dbReference type="Rhea" id="RHEA:70263"/>
        <dbReference type="ChEBI" id="CHEBI:57539"/>
        <dbReference type="ChEBI" id="CHEBI:57660"/>
        <dbReference type="ChEBI" id="CHEBI:57733"/>
        <dbReference type="ChEBI" id="CHEBI:58414"/>
    </reaction>
    <physiologicalReaction direction="left-to-right" evidence="19">
        <dbReference type="Rhea" id="RHEA:70264"/>
    </physiologicalReaction>
    <physiologicalReaction direction="right-to-left" evidence="19">
        <dbReference type="Rhea" id="RHEA:70265"/>
    </physiologicalReaction>
</comment>
<dbReference type="GO" id="GO:0005737">
    <property type="term" value="C:cytoplasm"/>
    <property type="evidence" value="ECO:0007669"/>
    <property type="project" value="TreeGrafter"/>
</dbReference>
<evidence type="ECO:0000256" key="7">
    <source>
        <dbReference type="ARBA" id="ARBA00022723"/>
    </source>
</evidence>
<reference evidence="23" key="1">
    <citation type="submission" date="2025-08" db="UniProtKB">
        <authorList>
            <consortium name="RefSeq"/>
        </authorList>
    </citation>
    <scope>IDENTIFICATION</scope>
</reference>
<comment type="catalytic activity">
    <reaction evidence="16">
        <text>1D-myo-inositol 3,4,5,6-tetrakisphosphate + ATP = 1D-myo-inositol 1,3,4,5,6-pentakisphosphate + ADP + H(+)</text>
        <dbReference type="Rhea" id="RHEA:12452"/>
        <dbReference type="ChEBI" id="CHEBI:15378"/>
        <dbReference type="ChEBI" id="CHEBI:30616"/>
        <dbReference type="ChEBI" id="CHEBI:57539"/>
        <dbReference type="ChEBI" id="CHEBI:57733"/>
        <dbReference type="ChEBI" id="CHEBI:456216"/>
        <dbReference type="EC" id="2.7.1.134"/>
    </reaction>
    <physiologicalReaction direction="left-to-right" evidence="16">
        <dbReference type="Rhea" id="RHEA:12453"/>
    </physiologicalReaction>
    <physiologicalReaction direction="right-to-left" evidence="16">
        <dbReference type="Rhea" id="RHEA:12454"/>
    </physiologicalReaction>
</comment>
<protein>
    <recommendedName>
        <fullName evidence="5">Inositol-tetrakisphosphate 1-kinase</fullName>
        <ecNumber evidence="4">2.7.1.134</ecNumber>
        <ecNumber evidence="3">2.7.1.159</ecNumber>
    </recommendedName>
    <alternativeName>
        <fullName evidence="13">Inositol 1,3,4-trisphosphate 5/6-kinase</fullName>
    </alternativeName>
</protein>
<dbReference type="KEGG" id="osn:115209398"/>
<dbReference type="Gene3D" id="3.30.1490.220">
    <property type="match status" value="1"/>
</dbReference>
<evidence type="ECO:0000256" key="9">
    <source>
        <dbReference type="ARBA" id="ARBA00022777"/>
    </source>
</evidence>
<evidence type="ECO:0000256" key="16">
    <source>
        <dbReference type="ARBA" id="ARBA00033645"/>
    </source>
</evidence>
<dbReference type="Proteomes" id="UP000515154">
    <property type="component" value="Linkage group LG3"/>
</dbReference>
<dbReference type="AlphaFoldDB" id="A0A6P7S677"/>
<gene>
    <name evidence="23" type="primary">LOC115209398</name>
</gene>
<keyword evidence="6" id="KW-0808">Transferase</keyword>
<comment type="cofactor">
    <cofactor evidence="1">
        <name>Mg(2+)</name>
        <dbReference type="ChEBI" id="CHEBI:18420"/>
    </cofactor>
</comment>
<evidence type="ECO:0000256" key="20">
    <source>
        <dbReference type="PROSITE-ProRule" id="PRU00409"/>
    </source>
</evidence>
<keyword evidence="10 20" id="KW-0067">ATP-binding</keyword>
<dbReference type="PROSITE" id="PS50975">
    <property type="entry name" value="ATP_GRASP"/>
    <property type="match status" value="1"/>
</dbReference>
<dbReference type="InterPro" id="IPR041429">
    <property type="entry name" value="ITPK1_N"/>
</dbReference>
<dbReference type="SUPFAM" id="SSF56059">
    <property type="entry name" value="Glutathione synthetase ATP-binding domain-like"/>
    <property type="match status" value="1"/>
</dbReference>
<evidence type="ECO:0000313" key="23">
    <source>
        <dbReference type="RefSeq" id="XP_029633651.1"/>
    </source>
</evidence>
<organism evidence="22 23">
    <name type="scientific">Octopus sinensis</name>
    <name type="common">East Asian common octopus</name>
    <dbReference type="NCBI Taxonomy" id="2607531"/>
    <lineage>
        <taxon>Eukaryota</taxon>
        <taxon>Metazoa</taxon>
        <taxon>Spiralia</taxon>
        <taxon>Lophotrochozoa</taxon>
        <taxon>Mollusca</taxon>
        <taxon>Cephalopoda</taxon>
        <taxon>Coleoidea</taxon>
        <taxon>Octopodiformes</taxon>
        <taxon>Octopoda</taxon>
        <taxon>Incirrata</taxon>
        <taxon>Octopodidae</taxon>
        <taxon>Octopus</taxon>
    </lineage>
</organism>
<evidence type="ECO:0000313" key="22">
    <source>
        <dbReference type="Proteomes" id="UP000515154"/>
    </source>
</evidence>
<dbReference type="GO" id="GO:0032957">
    <property type="term" value="P:inositol trisphosphate metabolic process"/>
    <property type="evidence" value="ECO:0007669"/>
    <property type="project" value="InterPro"/>
</dbReference>
<evidence type="ECO:0000256" key="2">
    <source>
        <dbReference type="ARBA" id="ARBA00009601"/>
    </source>
</evidence>
<dbReference type="RefSeq" id="XP_029633651.1">
    <property type="nucleotide sequence ID" value="XM_029777791.2"/>
</dbReference>
<evidence type="ECO:0000259" key="21">
    <source>
        <dbReference type="PROSITE" id="PS50975"/>
    </source>
</evidence>
<keyword evidence="9" id="KW-0418">Kinase</keyword>
<dbReference type="Gene3D" id="3.40.50.11370">
    <property type="match status" value="1"/>
</dbReference>
<dbReference type="GO" id="GO:0052726">
    <property type="term" value="F:inositol-1,3,4-trisphosphate 5-kinase activity"/>
    <property type="evidence" value="ECO:0007669"/>
    <property type="project" value="InterPro"/>
</dbReference>
<dbReference type="Pfam" id="PF17927">
    <property type="entry name" value="Ins134_P3_kin_N"/>
    <property type="match status" value="1"/>
</dbReference>
<keyword evidence="12" id="KW-0413">Isomerase</keyword>
<evidence type="ECO:0000256" key="8">
    <source>
        <dbReference type="ARBA" id="ARBA00022741"/>
    </source>
</evidence>
<comment type="catalytic activity">
    <reaction evidence="17">
        <text>1D-myo-inositol 1,3,4-trisphosphate + ATP = 1D-myo-inositol 1,3,4,6-tetrakisphosphate + ADP + H(+)</text>
        <dbReference type="Rhea" id="RHEA:20940"/>
        <dbReference type="ChEBI" id="CHEBI:15378"/>
        <dbReference type="ChEBI" id="CHEBI:30616"/>
        <dbReference type="ChEBI" id="CHEBI:57660"/>
        <dbReference type="ChEBI" id="CHEBI:58414"/>
        <dbReference type="ChEBI" id="CHEBI:456216"/>
        <dbReference type="EC" id="2.7.1.159"/>
    </reaction>
    <physiologicalReaction direction="left-to-right" evidence="17">
        <dbReference type="Rhea" id="RHEA:20941"/>
    </physiologicalReaction>
    <physiologicalReaction direction="right-to-left" evidence="17">
        <dbReference type="Rhea" id="RHEA:20942"/>
    </physiologicalReaction>
</comment>
<dbReference type="GO" id="GO:0005524">
    <property type="term" value="F:ATP binding"/>
    <property type="evidence" value="ECO:0007669"/>
    <property type="project" value="UniProtKB-UniRule"/>
</dbReference>
<dbReference type="GO" id="GO:0052725">
    <property type="term" value="F:inositol-1,3,4-trisphosphate 6-kinase activity"/>
    <property type="evidence" value="ECO:0007669"/>
    <property type="project" value="InterPro"/>
</dbReference>
<dbReference type="GO" id="GO:0000287">
    <property type="term" value="F:magnesium ion binding"/>
    <property type="evidence" value="ECO:0007669"/>
    <property type="project" value="InterPro"/>
</dbReference>
<dbReference type="GO" id="GO:0016853">
    <property type="term" value="F:isomerase activity"/>
    <property type="evidence" value="ECO:0007669"/>
    <property type="project" value="UniProtKB-KW"/>
</dbReference>
<dbReference type="PANTHER" id="PTHR14217">
    <property type="entry name" value="INOSITOL-TETRAKISPHOSPHATE 1-KINASE"/>
    <property type="match status" value="1"/>
</dbReference>
<evidence type="ECO:0000256" key="15">
    <source>
        <dbReference type="ARBA" id="ARBA00033624"/>
    </source>
</evidence>
<evidence type="ECO:0000256" key="10">
    <source>
        <dbReference type="ARBA" id="ARBA00022840"/>
    </source>
</evidence>
<keyword evidence="8 20" id="KW-0547">Nucleotide-binding</keyword>
<comment type="catalytic activity">
    <reaction evidence="15">
        <text>1D-myo-inositol 3,4,6-trisphosphate + ATP = 1D-myo-inositol 1,3,4,6-tetrakisphosphate + ADP + H(+)</text>
        <dbReference type="Rhea" id="RHEA:70287"/>
        <dbReference type="ChEBI" id="CHEBI:15378"/>
        <dbReference type="ChEBI" id="CHEBI:30616"/>
        <dbReference type="ChEBI" id="CHEBI:57660"/>
        <dbReference type="ChEBI" id="CHEBI:189099"/>
        <dbReference type="ChEBI" id="CHEBI:456216"/>
    </reaction>
    <physiologicalReaction direction="left-to-right" evidence="15">
        <dbReference type="Rhea" id="RHEA:70288"/>
    </physiologicalReaction>
    <physiologicalReaction direction="right-to-left" evidence="15">
        <dbReference type="Rhea" id="RHEA:70289"/>
    </physiologicalReaction>
</comment>
<dbReference type="EC" id="2.7.1.134" evidence="4"/>
<evidence type="ECO:0000256" key="1">
    <source>
        <dbReference type="ARBA" id="ARBA00001946"/>
    </source>
</evidence>
<feature type="domain" description="ATP-grasp" evidence="21">
    <location>
        <begin position="109"/>
        <end position="320"/>
    </location>
</feature>
<keyword evidence="7" id="KW-0479">Metal-binding</keyword>
<evidence type="ECO:0000256" key="11">
    <source>
        <dbReference type="ARBA" id="ARBA00022842"/>
    </source>
</evidence>
<evidence type="ECO:0000256" key="19">
    <source>
        <dbReference type="ARBA" id="ARBA00049058"/>
    </source>
</evidence>
<comment type="catalytic activity">
    <reaction evidence="18">
        <text>1D-myo-inositol 1,3,4-trisphosphate + 1D-myo-inositol 1,3,4,5,6-pentakisphosphate = 1D-myo-inositol 3,4,5,6-tetrakisphosphate + 1D-myo-inositol 1,3,4,5-tetrakisphosphate</text>
        <dbReference type="Rhea" id="RHEA:70271"/>
        <dbReference type="ChEBI" id="CHEBI:57539"/>
        <dbReference type="ChEBI" id="CHEBI:57733"/>
        <dbReference type="ChEBI" id="CHEBI:57895"/>
        <dbReference type="ChEBI" id="CHEBI:58414"/>
    </reaction>
    <physiologicalReaction direction="left-to-right" evidence="18">
        <dbReference type="Rhea" id="RHEA:70272"/>
    </physiologicalReaction>
    <physiologicalReaction direction="right-to-left" evidence="18">
        <dbReference type="Rhea" id="RHEA:70273"/>
    </physiologicalReaction>
</comment>
<dbReference type="InterPro" id="IPR040464">
    <property type="entry name" value="InsP(3)kin_ATP-grasp"/>
</dbReference>
<dbReference type="EC" id="2.7.1.159" evidence="3"/>